<gene>
    <name evidence="1" type="ORF">CCAP1982_LOCUS20858</name>
</gene>
<evidence type="ECO:0000313" key="1">
    <source>
        <dbReference type="EMBL" id="CAD7012754.1"/>
    </source>
</evidence>
<organism evidence="1 2">
    <name type="scientific">Ceratitis capitata</name>
    <name type="common">Mediterranean fruit fly</name>
    <name type="synonym">Tephritis capitata</name>
    <dbReference type="NCBI Taxonomy" id="7213"/>
    <lineage>
        <taxon>Eukaryota</taxon>
        <taxon>Metazoa</taxon>
        <taxon>Ecdysozoa</taxon>
        <taxon>Arthropoda</taxon>
        <taxon>Hexapoda</taxon>
        <taxon>Insecta</taxon>
        <taxon>Pterygota</taxon>
        <taxon>Neoptera</taxon>
        <taxon>Endopterygota</taxon>
        <taxon>Diptera</taxon>
        <taxon>Brachycera</taxon>
        <taxon>Muscomorpha</taxon>
        <taxon>Tephritoidea</taxon>
        <taxon>Tephritidae</taxon>
        <taxon>Ceratitis</taxon>
        <taxon>Ceratitis</taxon>
    </lineage>
</organism>
<proteinExistence type="predicted"/>
<evidence type="ECO:0000313" key="2">
    <source>
        <dbReference type="Proteomes" id="UP000606786"/>
    </source>
</evidence>
<sequence length="115" mass="12771">MHKYGCKQECMCVVAINVAVAKKKNTKKKTKKKKQKQTHMHGMPMHSFLYLCRSRSRLEFPCLGAENGKATISSPTPASRAREVFCAKHYSHKLKVLGQGTGRPVVKGLGLAELS</sequence>
<dbReference type="Proteomes" id="UP000606786">
    <property type="component" value="Unassembled WGS sequence"/>
</dbReference>
<keyword evidence="2" id="KW-1185">Reference proteome</keyword>
<dbReference type="AlphaFoldDB" id="A0A811VCM1"/>
<dbReference type="EMBL" id="CAJHJT010000056">
    <property type="protein sequence ID" value="CAD7012754.1"/>
    <property type="molecule type" value="Genomic_DNA"/>
</dbReference>
<comment type="caution">
    <text evidence="1">The sequence shown here is derived from an EMBL/GenBank/DDBJ whole genome shotgun (WGS) entry which is preliminary data.</text>
</comment>
<accession>A0A811VCM1</accession>
<protein>
    <submittedName>
        <fullName evidence="1">(Mediterranean fruit fly) hypothetical protein</fullName>
    </submittedName>
</protein>
<reference evidence="1" key="1">
    <citation type="submission" date="2020-11" db="EMBL/GenBank/DDBJ databases">
        <authorList>
            <person name="Whitehead M."/>
        </authorList>
    </citation>
    <scope>NUCLEOTIDE SEQUENCE</scope>
    <source>
        <strain evidence="1">EGII</strain>
    </source>
</reference>
<name>A0A811VCM1_CERCA</name>